<dbReference type="InterPro" id="IPR029044">
    <property type="entry name" value="Nucleotide-diphossugar_trans"/>
</dbReference>
<reference evidence="1" key="3">
    <citation type="submission" date="2019-09" db="EMBL/GenBank/DDBJ databases">
        <authorList>
            <person name="Zhang D.-C."/>
        </authorList>
    </citation>
    <scope>NUCLEOTIDE SEQUENCE</scope>
    <source>
        <strain evidence="1">RU-4-M-4</strain>
    </source>
</reference>
<organism evidence="1 4">
    <name type="scientific">Algibacter amylolyticus</name>
    <dbReference type="NCBI Taxonomy" id="1608400"/>
    <lineage>
        <taxon>Bacteria</taxon>
        <taxon>Pseudomonadati</taxon>
        <taxon>Bacteroidota</taxon>
        <taxon>Flavobacteriia</taxon>
        <taxon>Flavobacteriales</taxon>
        <taxon>Flavobacteriaceae</taxon>
        <taxon>Algibacter</taxon>
    </lineage>
</organism>
<dbReference type="Proteomes" id="UP000322315">
    <property type="component" value="Unassembled WGS sequence"/>
</dbReference>
<evidence type="ECO:0000313" key="4">
    <source>
        <dbReference type="Proteomes" id="UP000322315"/>
    </source>
</evidence>
<dbReference type="OrthoDB" id="9798250at2"/>
<reference evidence="2 3" key="2">
    <citation type="submission" date="2019-07" db="EMBL/GenBank/DDBJ databases">
        <title>Algibacter marinivivus sp. nov., isolated from the surface of a marine red alga.</title>
        <authorList>
            <person name="Zhong X."/>
            <person name="Xu W."/>
            <person name="Zhang Y."/>
            <person name="Zhang Q."/>
            <person name="Du Z."/>
        </authorList>
    </citation>
    <scope>NUCLEOTIDE SEQUENCE [LARGE SCALE GENOMIC DNA]</scope>
    <source>
        <strain evidence="2 3">RU-4-M-4</strain>
    </source>
</reference>
<dbReference type="PANTHER" id="PTHR36529:SF1">
    <property type="entry name" value="GLYCOSYLTRANSFERASE"/>
    <property type="match status" value="1"/>
</dbReference>
<keyword evidence="3" id="KW-1185">Reference proteome</keyword>
<protein>
    <submittedName>
        <fullName evidence="1">DUF2064 domain-containing protein</fullName>
    </submittedName>
</protein>
<dbReference type="Gene3D" id="3.90.550.10">
    <property type="entry name" value="Spore Coat Polysaccharide Biosynthesis Protein SpsA, Chain A"/>
    <property type="match status" value="1"/>
</dbReference>
<dbReference type="PANTHER" id="PTHR36529">
    <property type="entry name" value="SLL1095 PROTEIN"/>
    <property type="match status" value="1"/>
</dbReference>
<gene>
    <name evidence="1" type="ORF">F2B50_04345</name>
    <name evidence="2" type="ORF">FPF71_04345</name>
</gene>
<dbReference type="EMBL" id="VMBF01000001">
    <property type="protein sequence ID" value="TSJ82314.1"/>
    <property type="molecule type" value="Genomic_DNA"/>
</dbReference>
<accession>A0A5M7BFG8</accession>
<reference evidence="1 4" key="1">
    <citation type="journal article" date="2015" name="Int. J. Syst. Evol. Microbiol.">
        <title>Algibacter amylolyticus sp. nov., isolated from intertidal sediment.</title>
        <authorList>
            <person name="Zhang D.C."/>
            <person name="Wu J."/>
            <person name="Neuner K."/>
            <person name="Yao J."/>
            <person name="Margesin R."/>
        </authorList>
    </citation>
    <scope>NUCLEOTIDE SEQUENCE [LARGE SCALE GENOMIC DNA]</scope>
    <source>
        <strain evidence="1 4">RU-4-M-4</strain>
    </source>
</reference>
<name>A0A5M7BFG8_9FLAO</name>
<evidence type="ECO:0000313" key="2">
    <source>
        <dbReference type="EMBL" id="TSJ82314.1"/>
    </source>
</evidence>
<dbReference type="Pfam" id="PF09837">
    <property type="entry name" value="DUF2064"/>
    <property type="match status" value="1"/>
</dbReference>
<comment type="caution">
    <text evidence="1">The sequence shown here is derived from an EMBL/GenBank/DDBJ whole genome shotgun (WGS) entry which is preliminary data.</text>
</comment>
<sequence length="228" mass="25448">MVLSNKTAILIFANSAEKEIVSKSFSSKQLFETLNAQTIKIAKKTGLAYFVYSEHEQVGFSFGERFTNAIQSVYNKGFNQVITIGNDTPHLTAKHLLKTVEKLETNAIVLGPSTDGGFYLMGLNKAFFNKNIFLKLPWQTSGLNRSISKISASKSIAICYLEVLTDIDTASDIQMVLNSFKAIATTIKSILLQSLFVVNRFSIYQNLAFKDFILHFQFNKGSPVLLHL</sequence>
<evidence type="ECO:0000313" key="1">
    <source>
        <dbReference type="EMBL" id="KAA5828069.1"/>
    </source>
</evidence>
<dbReference type="Proteomes" id="UP000315145">
    <property type="component" value="Unassembled WGS sequence"/>
</dbReference>
<proteinExistence type="predicted"/>
<evidence type="ECO:0000313" key="3">
    <source>
        <dbReference type="Proteomes" id="UP000315145"/>
    </source>
</evidence>
<dbReference type="SUPFAM" id="SSF53448">
    <property type="entry name" value="Nucleotide-diphospho-sugar transferases"/>
    <property type="match status" value="1"/>
</dbReference>
<dbReference type="EMBL" id="VWRS01000001">
    <property type="protein sequence ID" value="KAA5828069.1"/>
    <property type="molecule type" value="Genomic_DNA"/>
</dbReference>
<dbReference type="AlphaFoldDB" id="A0A5M7BFG8"/>
<dbReference type="InterPro" id="IPR018641">
    <property type="entry name" value="Trfase_1_rSAM/seldom-assoc"/>
</dbReference>